<reference evidence="1 2" key="1">
    <citation type="submission" date="2017-08" db="EMBL/GenBank/DDBJ databases">
        <title>Salimicrobium alkalisoli sp. nov., isolated from saline alkaline soil.</title>
        <authorList>
            <person name="Zhang G."/>
            <person name="Xiong Q."/>
        </authorList>
    </citation>
    <scope>NUCLEOTIDE SEQUENCE [LARGE SCALE GENOMIC DNA]</scope>
    <source>
        <strain evidence="1 2">WN024</strain>
    </source>
</reference>
<organism evidence="1 2">
    <name type="scientific">Salimicrobium humidisoli</name>
    <dbReference type="NCBI Taxonomy" id="2029857"/>
    <lineage>
        <taxon>Bacteria</taxon>
        <taxon>Bacillati</taxon>
        <taxon>Bacillota</taxon>
        <taxon>Bacilli</taxon>
        <taxon>Bacillales</taxon>
        <taxon>Bacillaceae</taxon>
        <taxon>Salimicrobium</taxon>
    </lineage>
</organism>
<evidence type="ECO:0000313" key="2">
    <source>
        <dbReference type="Proteomes" id="UP000217561"/>
    </source>
</evidence>
<accession>A0ABX4HNU0</accession>
<protein>
    <recommendedName>
        <fullName evidence="3">DUF4145 domain-containing protein</fullName>
    </recommendedName>
</protein>
<name>A0ABX4HNU0_9BACI</name>
<evidence type="ECO:0008006" key="3">
    <source>
        <dbReference type="Google" id="ProtNLM"/>
    </source>
</evidence>
<sequence>MSRNVEIPTSGKRHGINVDMFPSECGLCHKNVDPTYISGVFIDGYDNSSSNVLELVFQCTNVECRSLIIGYFRRTQKNVFEFVNNAPLEPTKKEFSDEINSVSENFIEIYNEAYFAEQKMLTLISGIGYRKAIEFLVKDYLIFLNKDDETSILARPLGQCINTLENENIKEIAKRATWIGNDEAHYQRKWEGKDIEDLKKLIEVTTYFISMDVASKKYLEEMS</sequence>
<keyword evidence="2" id="KW-1185">Reference proteome</keyword>
<evidence type="ECO:0000313" key="1">
    <source>
        <dbReference type="EMBL" id="PBB04760.1"/>
    </source>
</evidence>
<dbReference type="EMBL" id="NSGH01000027">
    <property type="protein sequence ID" value="PBB04760.1"/>
    <property type="molecule type" value="Genomic_DNA"/>
</dbReference>
<dbReference type="RefSeq" id="WP_095822816.1">
    <property type="nucleotide sequence ID" value="NZ_NSGH01000027.1"/>
</dbReference>
<gene>
    <name evidence="1" type="ORF">CKW00_12315</name>
</gene>
<comment type="caution">
    <text evidence="1">The sequence shown here is derived from an EMBL/GenBank/DDBJ whole genome shotgun (WGS) entry which is preliminary data.</text>
</comment>
<dbReference type="Proteomes" id="UP000217561">
    <property type="component" value="Unassembled WGS sequence"/>
</dbReference>
<proteinExistence type="predicted"/>